<sequence length="494" mass="54544">MPPKQPSSNHFASDEHEDTVICPIKQPDGTGCRKRCLGEKRYRSMQEHIRRAHPEYYIPKLPATKESFDLMVNSTPQERPLQQQSWSPPSQRRNQQYSQDGQVSDTAGLSTMPAYNNNYDFQSNSFGEGAVQMPDSGYYGNEIAFEIARSSGDFRRGSLIPAASAAAALAQLHYARPDGGWDGDQNFYSDQVGDDVKGGGYDDPTLAEQQFLNDQYTTNSAGPVQTPHLMPSSLARSPPGRSTTLPPSQRSLSRTNRPRRSSLSREARKAKHERQRSKEQMRLDRKAYSAEPSAAALYGKRWEDLIDAATSATEEDSRDLTPVMPPFPQPSRFIPASPYHSPQVASRTSLPPFALGSQFQSYTASPLQHALTPPPADDHPLGLNPFPSVENESVPNSIDSNASGTNFHIMPSAHALSSASDSSPMFSNPVQIYCAACRRLSVLKESFACPECICGVCAQCVEALISEQARGRMTQCPKCRSMGMRFKPFQLDIR</sequence>
<keyword evidence="2" id="KW-1185">Reference proteome</keyword>
<protein>
    <submittedName>
        <fullName evidence="1">Uncharacterized protein</fullName>
    </submittedName>
</protein>
<comment type="caution">
    <text evidence="1">The sequence shown here is derived from an EMBL/GenBank/DDBJ whole genome shotgun (WGS) entry which is preliminary data.</text>
</comment>
<gene>
    <name evidence="1" type="ORF">M8818_000045</name>
</gene>
<dbReference type="Proteomes" id="UP001320706">
    <property type="component" value="Unassembled WGS sequence"/>
</dbReference>
<name>A0ACC3SRU4_9PEZI</name>
<evidence type="ECO:0000313" key="1">
    <source>
        <dbReference type="EMBL" id="KAK8221880.1"/>
    </source>
</evidence>
<organism evidence="1 2">
    <name type="scientific">Zalaria obscura</name>
    <dbReference type="NCBI Taxonomy" id="2024903"/>
    <lineage>
        <taxon>Eukaryota</taxon>
        <taxon>Fungi</taxon>
        <taxon>Dikarya</taxon>
        <taxon>Ascomycota</taxon>
        <taxon>Pezizomycotina</taxon>
        <taxon>Dothideomycetes</taxon>
        <taxon>Dothideomycetidae</taxon>
        <taxon>Dothideales</taxon>
        <taxon>Zalariaceae</taxon>
        <taxon>Zalaria</taxon>
    </lineage>
</organism>
<evidence type="ECO:0000313" key="2">
    <source>
        <dbReference type="Proteomes" id="UP001320706"/>
    </source>
</evidence>
<accession>A0ACC3SRU4</accession>
<proteinExistence type="predicted"/>
<reference evidence="1" key="1">
    <citation type="submission" date="2024-02" db="EMBL/GenBank/DDBJ databases">
        <title>Metagenome Assembled Genome of Zalaria obscura JY119.</title>
        <authorList>
            <person name="Vighnesh L."/>
            <person name="Jagadeeshwari U."/>
            <person name="Venkata Ramana C."/>
            <person name="Sasikala C."/>
        </authorList>
    </citation>
    <scope>NUCLEOTIDE SEQUENCE</scope>
    <source>
        <strain evidence="1">JY119</strain>
    </source>
</reference>
<dbReference type="EMBL" id="JAMKPW020000001">
    <property type="protein sequence ID" value="KAK8221880.1"/>
    <property type="molecule type" value="Genomic_DNA"/>
</dbReference>